<reference evidence="8 9" key="1">
    <citation type="submission" date="2024-02" db="EMBL/GenBank/DDBJ databases">
        <title>Expansion and revision of Xanthobacter and proposal of Roseixanthobacter gen. nov.</title>
        <authorList>
            <person name="Soltysiak M.P.M."/>
            <person name="Jalihal A."/>
            <person name="Ory A."/>
            <person name="Chrisophersen C."/>
            <person name="Lee A.D."/>
            <person name="Boulton J."/>
            <person name="Springer M."/>
        </authorList>
    </citation>
    <scope>NUCLEOTIDE SEQUENCE [LARGE SCALE GENOMIC DNA]</scope>
    <source>
        <strain evidence="8 9">23A</strain>
    </source>
</reference>
<name>A0ABW6ZZF2_9HYPH</name>
<dbReference type="InterPro" id="IPR048279">
    <property type="entry name" value="MdtK-like"/>
</dbReference>
<evidence type="ECO:0000256" key="7">
    <source>
        <dbReference type="SAM" id="Phobius"/>
    </source>
</evidence>
<comment type="caution">
    <text evidence="8">The sequence shown here is derived from an EMBL/GenBank/DDBJ whole genome shotgun (WGS) entry which is preliminary data.</text>
</comment>
<dbReference type="Proteomes" id="UP001604002">
    <property type="component" value="Unassembled WGS sequence"/>
</dbReference>
<dbReference type="InterPro" id="IPR002528">
    <property type="entry name" value="MATE_fam"/>
</dbReference>
<gene>
    <name evidence="8" type="ORF">V5F32_17710</name>
</gene>
<evidence type="ECO:0000256" key="1">
    <source>
        <dbReference type="ARBA" id="ARBA00004429"/>
    </source>
</evidence>
<accession>A0ABW6ZZF2</accession>
<keyword evidence="5 7" id="KW-1133">Transmembrane helix</keyword>
<keyword evidence="4 7" id="KW-0812">Transmembrane</keyword>
<keyword evidence="6 7" id="KW-0472">Membrane</keyword>
<dbReference type="EMBL" id="JBAFVH010000010">
    <property type="protein sequence ID" value="MFG1374018.1"/>
    <property type="molecule type" value="Genomic_DNA"/>
</dbReference>
<keyword evidence="9" id="KW-1185">Reference proteome</keyword>
<dbReference type="PANTHER" id="PTHR43549:SF3">
    <property type="entry name" value="MULTIDRUG RESISTANCE PROTEIN YPNP-RELATED"/>
    <property type="match status" value="1"/>
</dbReference>
<organism evidence="8 9">
    <name type="scientific">Xanthobacter oligotrophicus</name>
    <dbReference type="NCBI Taxonomy" id="2607286"/>
    <lineage>
        <taxon>Bacteria</taxon>
        <taxon>Pseudomonadati</taxon>
        <taxon>Pseudomonadota</taxon>
        <taxon>Alphaproteobacteria</taxon>
        <taxon>Hyphomicrobiales</taxon>
        <taxon>Xanthobacteraceae</taxon>
        <taxon>Xanthobacter</taxon>
    </lineage>
</organism>
<keyword evidence="2" id="KW-0813">Transport</keyword>
<feature type="transmembrane region" description="Helical" evidence="7">
    <location>
        <begin position="434"/>
        <end position="456"/>
    </location>
</feature>
<feature type="transmembrane region" description="Helical" evidence="7">
    <location>
        <begin position="154"/>
        <end position="176"/>
    </location>
</feature>
<evidence type="ECO:0000256" key="4">
    <source>
        <dbReference type="ARBA" id="ARBA00022692"/>
    </source>
</evidence>
<feature type="transmembrane region" description="Helical" evidence="7">
    <location>
        <begin position="67"/>
        <end position="90"/>
    </location>
</feature>
<protein>
    <submittedName>
        <fullName evidence="8">MATE family efflux transporter</fullName>
    </submittedName>
</protein>
<evidence type="ECO:0000256" key="5">
    <source>
        <dbReference type="ARBA" id="ARBA00022989"/>
    </source>
</evidence>
<feature type="transmembrane region" description="Helical" evidence="7">
    <location>
        <begin position="183"/>
        <end position="207"/>
    </location>
</feature>
<dbReference type="PIRSF" id="PIRSF006603">
    <property type="entry name" value="DinF"/>
    <property type="match status" value="1"/>
</dbReference>
<evidence type="ECO:0000313" key="8">
    <source>
        <dbReference type="EMBL" id="MFG1374018.1"/>
    </source>
</evidence>
<dbReference type="Pfam" id="PF01554">
    <property type="entry name" value="MatE"/>
    <property type="match status" value="2"/>
</dbReference>
<proteinExistence type="predicted"/>
<feature type="transmembrane region" description="Helical" evidence="7">
    <location>
        <begin position="378"/>
        <end position="399"/>
    </location>
</feature>
<feature type="transmembrane region" description="Helical" evidence="7">
    <location>
        <begin position="406"/>
        <end position="428"/>
    </location>
</feature>
<feature type="transmembrane region" description="Helical" evidence="7">
    <location>
        <begin position="337"/>
        <end position="358"/>
    </location>
</feature>
<feature type="transmembrane region" description="Helical" evidence="7">
    <location>
        <begin position="304"/>
        <end position="325"/>
    </location>
</feature>
<dbReference type="CDD" id="cd13148">
    <property type="entry name" value="MATE_like_3"/>
    <property type="match status" value="1"/>
</dbReference>
<evidence type="ECO:0000256" key="3">
    <source>
        <dbReference type="ARBA" id="ARBA00022475"/>
    </source>
</evidence>
<comment type="subcellular location">
    <subcellularLocation>
        <location evidence="1">Cell inner membrane</location>
        <topology evidence="1">Multi-pass membrane protein</topology>
    </subcellularLocation>
</comment>
<sequence>MTDTAQTIASPAGVRLAAIDGRTRHLLEAPVLPLLLRMAWPNMLIMVAQASTGLIETWWISKLGTDALAGMALVFPPVMLMTMISAGAMGGGISSAVARALGAGRKGEADALVLHAVVINVIAGAGFSGLFLLFGAPLYRLLGGAGGELQAALAYSNTVFAGAVLIWLMNGLASVIRGTGNMLFPALVICGGVTFLVPVSPLLIFGFGPVPALGIVGGGVALLLFYAAGAAVMAWYILKGRTPVRFIRVPLKWPLFNGILKVGAVSAITSIQTNVTIAGATALVASVAGVGAVAGFGTGARLEYLLIPLVFGIGAPLVALVGTNIGAGQGARALQIALVGGGLAFLVTEVIGVAAALYPQAWLALFSADPDMIAAGSAYLRMVGPFYGFFGLGMALYFASQGVGRLFWPLASGFLRVAIALGGGYVALRLTGSLNALFAALGLGLAAFGLTILAAVRSGAWFR</sequence>
<feature type="transmembrane region" description="Helical" evidence="7">
    <location>
        <begin position="275"/>
        <end position="298"/>
    </location>
</feature>
<feature type="transmembrane region" description="Helical" evidence="7">
    <location>
        <begin position="213"/>
        <end position="238"/>
    </location>
</feature>
<evidence type="ECO:0000313" key="9">
    <source>
        <dbReference type="Proteomes" id="UP001604002"/>
    </source>
</evidence>
<feature type="transmembrane region" description="Helical" evidence="7">
    <location>
        <begin position="43"/>
        <end position="61"/>
    </location>
</feature>
<dbReference type="RefSeq" id="WP_393993694.1">
    <property type="nucleotide sequence ID" value="NZ_JBAFVH010000010.1"/>
</dbReference>
<dbReference type="PANTHER" id="PTHR43549">
    <property type="entry name" value="MULTIDRUG RESISTANCE PROTEIN YPNP-RELATED"/>
    <property type="match status" value="1"/>
</dbReference>
<dbReference type="InterPro" id="IPR052031">
    <property type="entry name" value="Membrane_Transporter-Flippase"/>
</dbReference>
<keyword evidence="3" id="KW-1003">Cell membrane</keyword>
<evidence type="ECO:0000256" key="2">
    <source>
        <dbReference type="ARBA" id="ARBA00022448"/>
    </source>
</evidence>
<feature type="transmembrane region" description="Helical" evidence="7">
    <location>
        <begin position="111"/>
        <end position="134"/>
    </location>
</feature>
<evidence type="ECO:0000256" key="6">
    <source>
        <dbReference type="ARBA" id="ARBA00023136"/>
    </source>
</evidence>